<organism evidence="2 3">
    <name type="scientific">[Roseibacterium] beibuensis</name>
    <dbReference type="NCBI Taxonomy" id="1193142"/>
    <lineage>
        <taxon>Bacteria</taxon>
        <taxon>Pseudomonadati</taxon>
        <taxon>Pseudomonadota</taxon>
        <taxon>Alphaproteobacteria</taxon>
        <taxon>Rhodobacterales</taxon>
        <taxon>Roseobacteraceae</taxon>
        <taxon>Roseicyclus</taxon>
    </lineage>
</organism>
<feature type="compositionally biased region" description="Basic and acidic residues" evidence="1">
    <location>
        <begin position="1"/>
        <end position="12"/>
    </location>
</feature>
<dbReference type="Proteomes" id="UP001499910">
    <property type="component" value="Unassembled WGS sequence"/>
</dbReference>
<evidence type="ECO:0000256" key="1">
    <source>
        <dbReference type="SAM" id="MobiDB-lite"/>
    </source>
</evidence>
<keyword evidence="3" id="KW-1185">Reference proteome</keyword>
<proteinExistence type="predicted"/>
<comment type="caution">
    <text evidence="2">The sequence shown here is derived from an EMBL/GenBank/DDBJ whole genome shotgun (WGS) entry which is preliminary data.</text>
</comment>
<name>A0ABP9LJ72_9RHOB</name>
<evidence type="ECO:0000313" key="2">
    <source>
        <dbReference type="EMBL" id="GAA5077156.1"/>
    </source>
</evidence>
<dbReference type="EMBL" id="BAABHW010000004">
    <property type="protein sequence ID" value="GAA5077156.1"/>
    <property type="molecule type" value="Genomic_DNA"/>
</dbReference>
<evidence type="ECO:0000313" key="3">
    <source>
        <dbReference type="Proteomes" id="UP001499910"/>
    </source>
</evidence>
<accession>A0ABP9LJ72</accession>
<protein>
    <submittedName>
        <fullName evidence="2">Uncharacterized protein</fullName>
    </submittedName>
</protein>
<gene>
    <name evidence="2" type="ORF">GCM10023209_27090</name>
</gene>
<reference evidence="3" key="1">
    <citation type="journal article" date="2019" name="Int. J. Syst. Evol. Microbiol.">
        <title>The Global Catalogue of Microorganisms (GCM) 10K type strain sequencing project: providing services to taxonomists for standard genome sequencing and annotation.</title>
        <authorList>
            <consortium name="The Broad Institute Genomics Platform"/>
            <consortium name="The Broad Institute Genome Sequencing Center for Infectious Disease"/>
            <person name="Wu L."/>
            <person name="Ma J."/>
        </authorList>
    </citation>
    <scope>NUCLEOTIDE SEQUENCE [LARGE SCALE GENOMIC DNA]</scope>
    <source>
        <strain evidence="3">JCM 18015</strain>
    </source>
</reference>
<sequence>MDHALKPTRESLRPPMTLSAATQKAHGKNRFKQEAKPLCPKAERARADRSVAAIEVTKADSGEPLLAARIASTKLPLTRNLASWSARRRWARAGFSTLRKS</sequence>
<feature type="region of interest" description="Disordered" evidence="1">
    <location>
        <begin position="1"/>
        <end position="33"/>
    </location>
</feature>